<evidence type="ECO:0000259" key="6">
    <source>
        <dbReference type="Pfam" id="PF03888"/>
    </source>
</evidence>
<dbReference type="Gene3D" id="2.50.20.10">
    <property type="entry name" value="Lipoprotein localisation LolA/LolB/LppX"/>
    <property type="match status" value="1"/>
</dbReference>
<comment type="similarity">
    <text evidence="2">Belongs to the RseB family.</text>
</comment>
<dbReference type="Gene3D" id="3.30.200.100">
    <property type="entry name" value="MucB/RseB, C-terminal domain"/>
    <property type="match status" value="1"/>
</dbReference>
<keyword evidence="4" id="KW-0574">Periplasm</keyword>
<organism evidence="8 9">
    <name type="scientific">Halomonas halophila</name>
    <dbReference type="NCBI Taxonomy" id="29573"/>
    <lineage>
        <taxon>Bacteria</taxon>
        <taxon>Pseudomonadati</taxon>
        <taxon>Pseudomonadota</taxon>
        <taxon>Gammaproteobacteria</taxon>
        <taxon>Oceanospirillales</taxon>
        <taxon>Halomonadaceae</taxon>
        <taxon>Halomonas</taxon>
    </lineage>
</organism>
<reference evidence="8 9" key="1">
    <citation type="submission" date="2019-07" db="EMBL/GenBank/DDBJ databases">
        <title>Whole genome shotgun sequence of Halomonas halophila NBRC 102604.</title>
        <authorList>
            <person name="Hosoyama A."/>
            <person name="Uohara A."/>
            <person name="Ohji S."/>
            <person name="Ichikawa N."/>
        </authorList>
    </citation>
    <scope>NUCLEOTIDE SEQUENCE [LARGE SCALE GENOMIC DNA]</scope>
    <source>
        <strain evidence="8 9">NBRC 102604</strain>
    </source>
</reference>
<feature type="region of interest" description="Disordered" evidence="5">
    <location>
        <begin position="303"/>
        <end position="329"/>
    </location>
</feature>
<keyword evidence="9" id="KW-1185">Reference proteome</keyword>
<dbReference type="CDD" id="cd16327">
    <property type="entry name" value="RseB"/>
    <property type="match status" value="1"/>
</dbReference>
<feature type="domain" description="MucB/RseB C-terminal" evidence="7">
    <location>
        <begin position="203"/>
        <end position="298"/>
    </location>
</feature>
<dbReference type="InterPro" id="IPR038484">
    <property type="entry name" value="MucB/RseB_C_sf"/>
</dbReference>
<gene>
    <name evidence="8" type="primary">mucB</name>
    <name evidence="8" type="ORF">HHA04nite_08950</name>
</gene>
<evidence type="ECO:0000256" key="2">
    <source>
        <dbReference type="ARBA" id="ARBA00008150"/>
    </source>
</evidence>
<protein>
    <submittedName>
        <fullName evidence="8">Sigma factor AlgU regulatory protein MucB</fullName>
    </submittedName>
</protein>
<evidence type="ECO:0000256" key="1">
    <source>
        <dbReference type="ARBA" id="ARBA00004418"/>
    </source>
</evidence>
<dbReference type="EMBL" id="BJUS01000006">
    <property type="protein sequence ID" value="GEK72351.1"/>
    <property type="molecule type" value="Genomic_DNA"/>
</dbReference>
<dbReference type="Pfam" id="PF17188">
    <property type="entry name" value="MucB_RseB_C"/>
    <property type="match status" value="1"/>
</dbReference>
<dbReference type="PANTHER" id="PTHR38782:SF1">
    <property type="entry name" value="SIGMA-E FACTOR REGULATORY PROTEIN RSEB"/>
    <property type="match status" value="1"/>
</dbReference>
<evidence type="ECO:0000256" key="5">
    <source>
        <dbReference type="SAM" id="MobiDB-lite"/>
    </source>
</evidence>
<comment type="caution">
    <text evidence="8">The sequence shown here is derived from an EMBL/GenBank/DDBJ whole genome shotgun (WGS) entry which is preliminary data.</text>
</comment>
<feature type="domain" description="MucB/RseB N-terminal" evidence="6">
    <location>
        <begin position="28"/>
        <end position="184"/>
    </location>
</feature>
<keyword evidence="3" id="KW-0732">Signal</keyword>
<dbReference type="InterPro" id="IPR033434">
    <property type="entry name" value="MucB/RseB_N"/>
</dbReference>
<dbReference type="PANTHER" id="PTHR38782">
    <property type="match status" value="1"/>
</dbReference>
<evidence type="ECO:0000313" key="9">
    <source>
        <dbReference type="Proteomes" id="UP000321121"/>
    </source>
</evidence>
<dbReference type="Pfam" id="PF03888">
    <property type="entry name" value="MucB_RseB"/>
    <property type="match status" value="1"/>
</dbReference>
<dbReference type="InterPro" id="IPR005588">
    <property type="entry name" value="MucB_RseB"/>
</dbReference>
<proteinExistence type="inferred from homology"/>
<comment type="subcellular location">
    <subcellularLocation>
        <location evidence="1">Periplasm</location>
    </subcellularLocation>
</comment>
<evidence type="ECO:0000259" key="7">
    <source>
        <dbReference type="Pfam" id="PF17188"/>
    </source>
</evidence>
<evidence type="ECO:0000313" key="8">
    <source>
        <dbReference type="EMBL" id="GEK72351.1"/>
    </source>
</evidence>
<evidence type="ECO:0000256" key="4">
    <source>
        <dbReference type="ARBA" id="ARBA00022764"/>
    </source>
</evidence>
<dbReference type="InterPro" id="IPR033436">
    <property type="entry name" value="MucB/RseB_C"/>
</dbReference>
<sequence length="329" mass="36081">MVAALAPFAQASTGIDCARLAEQDEPESAQAWYERSLWASHCYDFRARAVRIGSDGVRTLALSHEVKDGVERERARFLDGPAVAFEREGRIARPGGLASADARAQAAPPHTLVEHLDSLYRLQLSGADRIAGRASVRLDIEPLDDHRYGHRLWLDAATGLPLKKILLDERGRVLETFQITELHAPGLHRGGIELVSAAPPPDVPWRPGWLPEGFVSQPVAPQGERHPSPRHRIYGDGLSTLSLFVEPLEDRDLLMPGLHRLGVSHAAVLHRELGDRPRQVVAMGELPADVLRRVVESVVWVEDSEGGEMADAPDETTAEQAEPDGDDAR</sequence>
<accession>A0ABQ0U2E6</accession>
<name>A0ABQ0U2E6_9GAMM</name>
<evidence type="ECO:0000256" key="3">
    <source>
        <dbReference type="ARBA" id="ARBA00022729"/>
    </source>
</evidence>
<dbReference type="Proteomes" id="UP000321121">
    <property type="component" value="Unassembled WGS sequence"/>
</dbReference>